<keyword evidence="2" id="KW-1185">Reference proteome</keyword>
<dbReference type="Gramene" id="EOX94670">
    <property type="protein sequence ID" value="EOX94670"/>
    <property type="gene ID" value="TCM_004284"/>
</dbReference>
<evidence type="ECO:0008006" key="3">
    <source>
        <dbReference type="Google" id="ProtNLM"/>
    </source>
</evidence>
<dbReference type="PANTHER" id="PTHR33033:SF69">
    <property type="entry name" value="POLYNUCLEOTIDYL TRANSFERASE, RIBONUCLEASE H FOLD"/>
    <property type="match status" value="1"/>
</dbReference>
<dbReference type="AlphaFoldDB" id="A0A061DPS7"/>
<dbReference type="SUPFAM" id="SSF53098">
    <property type="entry name" value="Ribonuclease H-like"/>
    <property type="match status" value="1"/>
</dbReference>
<organism evidence="1 2">
    <name type="scientific">Theobroma cacao</name>
    <name type="common">Cacao</name>
    <name type="synonym">Cocoa</name>
    <dbReference type="NCBI Taxonomy" id="3641"/>
    <lineage>
        <taxon>Eukaryota</taxon>
        <taxon>Viridiplantae</taxon>
        <taxon>Streptophyta</taxon>
        <taxon>Embryophyta</taxon>
        <taxon>Tracheophyta</taxon>
        <taxon>Spermatophyta</taxon>
        <taxon>Magnoliopsida</taxon>
        <taxon>eudicotyledons</taxon>
        <taxon>Gunneridae</taxon>
        <taxon>Pentapetalae</taxon>
        <taxon>rosids</taxon>
        <taxon>malvids</taxon>
        <taxon>Malvales</taxon>
        <taxon>Malvaceae</taxon>
        <taxon>Byttnerioideae</taxon>
        <taxon>Theobroma</taxon>
    </lineage>
</organism>
<sequence length="227" mass="25266">MLISAKCELDLRVLFPTAPYSKAFTLWRNISYPLTIDDAFHESVTANLGYFLRVIADYGSWEGNLWNCPTSLGVICLVGSLGNGPISWTSSHQSNFTILTLIKPYGRSPLVVITRLHLLLAFIKRTDVFLKIIGNNFRKVLHPKKLKSSLGSKITFKNKKCKAKPVNKWTRPPLGSFKLNVDGSTFGKLGPIGIGGVIRDHDSFIKGVFSFPIGIEDSNFVEFFAIN</sequence>
<proteinExistence type="predicted"/>
<reference evidence="1 2" key="1">
    <citation type="journal article" date="2013" name="Genome Biol.">
        <title>The genome sequence of the most widely cultivated cacao type and its use to identify candidate genes regulating pod color.</title>
        <authorList>
            <person name="Motamayor J.C."/>
            <person name="Mockaitis K."/>
            <person name="Schmutz J."/>
            <person name="Haiminen N."/>
            <person name="Iii D.L."/>
            <person name="Cornejo O."/>
            <person name="Findley S.D."/>
            <person name="Zheng P."/>
            <person name="Utro F."/>
            <person name="Royaert S."/>
            <person name="Saski C."/>
            <person name="Jenkins J."/>
            <person name="Podicheti R."/>
            <person name="Zhao M."/>
            <person name="Scheffler B.E."/>
            <person name="Stack J.C."/>
            <person name="Feltus F.A."/>
            <person name="Mustiga G.M."/>
            <person name="Amores F."/>
            <person name="Phillips W."/>
            <person name="Marelli J.P."/>
            <person name="May G.D."/>
            <person name="Shapiro H."/>
            <person name="Ma J."/>
            <person name="Bustamante C.D."/>
            <person name="Schnell R.J."/>
            <person name="Main D."/>
            <person name="Gilbert D."/>
            <person name="Parida L."/>
            <person name="Kuhn D.N."/>
        </authorList>
    </citation>
    <scope>NUCLEOTIDE SEQUENCE [LARGE SCALE GENOMIC DNA]</scope>
    <source>
        <strain evidence="2">cv. Matina 1-6</strain>
    </source>
</reference>
<dbReference type="PANTHER" id="PTHR33033">
    <property type="entry name" value="POLYNUCLEOTIDYL TRANSFERASE, RIBONUCLEASE H-LIKE SUPERFAMILY PROTEIN-RELATED"/>
    <property type="match status" value="1"/>
</dbReference>
<dbReference type="InParanoid" id="A0A061DPS7"/>
<gene>
    <name evidence="1" type="ORF">TCM_004284</name>
</gene>
<evidence type="ECO:0000313" key="1">
    <source>
        <dbReference type="EMBL" id="EOX94670.1"/>
    </source>
</evidence>
<dbReference type="EMBL" id="CM001879">
    <property type="protein sequence ID" value="EOX94670.1"/>
    <property type="molecule type" value="Genomic_DNA"/>
</dbReference>
<dbReference type="HOGENOM" id="CLU_1221521_0_0_1"/>
<name>A0A061DPS7_THECC</name>
<dbReference type="InterPro" id="IPR012337">
    <property type="entry name" value="RNaseH-like_sf"/>
</dbReference>
<evidence type="ECO:0000313" key="2">
    <source>
        <dbReference type="Proteomes" id="UP000026915"/>
    </source>
</evidence>
<accession>A0A061DPS7</accession>
<dbReference type="Proteomes" id="UP000026915">
    <property type="component" value="Chromosome 1"/>
</dbReference>
<protein>
    <recommendedName>
        <fullName evidence="3">RNase H type-1 domain-containing protein</fullName>
    </recommendedName>
</protein>